<dbReference type="VEuPathDB" id="MicrosporidiaDB:H312_00078"/>
<evidence type="ECO:0000313" key="3">
    <source>
        <dbReference type="Proteomes" id="UP000030655"/>
    </source>
</evidence>
<dbReference type="AlphaFoldDB" id="A0A059F5E5"/>
<evidence type="ECO:0000313" key="2">
    <source>
        <dbReference type="EMBL" id="KCZ82420.1"/>
    </source>
</evidence>
<dbReference type="EMBL" id="KK365130">
    <property type="protein sequence ID" value="KCZ82420.1"/>
    <property type="molecule type" value="Genomic_DNA"/>
</dbReference>
<dbReference type="Proteomes" id="UP000030655">
    <property type="component" value="Unassembled WGS sequence"/>
</dbReference>
<sequence length="131" mass="15252">MVIFFRVISTIINVRSVFNCMNNTFFIDVFFNIVPSASLFLFIFIIIKKFDYTCITPRTICLLAIIPRLYFLLPKKHSSICTILPEPSILMGLLEVKSCTNFCNYKEYLETVLIDNPKNSEIVSWLRPLIK</sequence>
<feature type="transmembrane region" description="Helical" evidence="1">
    <location>
        <begin position="25"/>
        <end position="47"/>
    </location>
</feature>
<keyword evidence="1" id="KW-0472">Membrane</keyword>
<evidence type="ECO:0000256" key="1">
    <source>
        <dbReference type="SAM" id="Phobius"/>
    </source>
</evidence>
<reference evidence="3" key="1">
    <citation type="submission" date="2013-02" db="EMBL/GenBank/DDBJ databases">
        <authorList>
            <consortium name="The Broad Institute Genome Sequencing Platform"/>
            <person name="Cuomo C."/>
            <person name="Becnel J."/>
            <person name="Sanscrainte N."/>
            <person name="Walker B."/>
            <person name="Young S.K."/>
            <person name="Zeng Q."/>
            <person name="Gargeya S."/>
            <person name="Fitzgerald M."/>
            <person name="Haas B."/>
            <person name="Abouelleil A."/>
            <person name="Alvarado L."/>
            <person name="Arachchi H.M."/>
            <person name="Berlin A.M."/>
            <person name="Chapman S.B."/>
            <person name="Dewar J."/>
            <person name="Goldberg J."/>
            <person name="Griggs A."/>
            <person name="Gujja S."/>
            <person name="Hansen M."/>
            <person name="Howarth C."/>
            <person name="Imamovic A."/>
            <person name="Larimer J."/>
            <person name="McCowan C."/>
            <person name="Murphy C."/>
            <person name="Neiman D."/>
            <person name="Pearson M."/>
            <person name="Priest M."/>
            <person name="Roberts A."/>
            <person name="Saif S."/>
            <person name="Shea T."/>
            <person name="Sisk P."/>
            <person name="Sykes S."/>
            <person name="Wortman J."/>
            <person name="Nusbaum C."/>
            <person name="Birren B."/>
        </authorList>
    </citation>
    <scope>NUCLEOTIDE SEQUENCE [LARGE SCALE GENOMIC DNA]</scope>
    <source>
        <strain evidence="3">PRA339</strain>
    </source>
</reference>
<dbReference type="HOGENOM" id="CLU_1927077_0_0_1"/>
<name>A0A059F5E5_9MICR</name>
<accession>A0A059F5E5</accession>
<gene>
    <name evidence="2" type="ORF">H312_00078</name>
</gene>
<keyword evidence="1" id="KW-0812">Transmembrane</keyword>
<proteinExistence type="predicted"/>
<organism evidence="2 3">
    <name type="scientific">Anncaliia algerae PRA339</name>
    <dbReference type="NCBI Taxonomy" id="1288291"/>
    <lineage>
        <taxon>Eukaryota</taxon>
        <taxon>Fungi</taxon>
        <taxon>Fungi incertae sedis</taxon>
        <taxon>Microsporidia</taxon>
        <taxon>Tubulinosematoidea</taxon>
        <taxon>Tubulinosematidae</taxon>
        <taxon>Anncaliia</taxon>
    </lineage>
</organism>
<keyword evidence="1" id="KW-1133">Transmembrane helix</keyword>
<reference evidence="2 3" key="2">
    <citation type="submission" date="2014-03" db="EMBL/GenBank/DDBJ databases">
        <title>The Genome Sequence of Anncaliia algerae insect isolate PRA339.</title>
        <authorList>
            <consortium name="The Broad Institute Genome Sequencing Platform"/>
            <consortium name="The Broad Institute Genome Sequencing Center for Infectious Disease"/>
            <person name="Cuomo C."/>
            <person name="Becnel J."/>
            <person name="Sanscrainte N."/>
            <person name="Walker B."/>
            <person name="Young S.K."/>
            <person name="Zeng Q."/>
            <person name="Gargeya S."/>
            <person name="Fitzgerald M."/>
            <person name="Haas B."/>
            <person name="Abouelleil A."/>
            <person name="Alvarado L."/>
            <person name="Arachchi H.M."/>
            <person name="Berlin A.M."/>
            <person name="Chapman S.B."/>
            <person name="Dewar J."/>
            <person name="Goldberg J."/>
            <person name="Griggs A."/>
            <person name="Gujja S."/>
            <person name="Hansen M."/>
            <person name="Howarth C."/>
            <person name="Imamovic A."/>
            <person name="Larimer J."/>
            <person name="McCowan C."/>
            <person name="Murphy C."/>
            <person name="Neiman D."/>
            <person name="Pearson M."/>
            <person name="Priest M."/>
            <person name="Roberts A."/>
            <person name="Saif S."/>
            <person name="Shea T."/>
            <person name="Sisk P."/>
            <person name="Sykes S."/>
            <person name="Wortman J."/>
            <person name="Nusbaum C."/>
            <person name="Birren B."/>
        </authorList>
    </citation>
    <scope>NUCLEOTIDE SEQUENCE [LARGE SCALE GENOMIC DNA]</scope>
    <source>
        <strain evidence="2 3">PRA339</strain>
    </source>
</reference>
<keyword evidence="3" id="KW-1185">Reference proteome</keyword>
<protein>
    <submittedName>
        <fullName evidence="2">Uncharacterized protein</fullName>
    </submittedName>
</protein>